<protein>
    <submittedName>
        <fullName evidence="1">Uncharacterized protein</fullName>
    </submittedName>
</protein>
<dbReference type="InParanoid" id="A0A2P5FUT5"/>
<dbReference type="EMBL" id="JXTC01000007">
    <property type="protein sequence ID" value="POO01558.1"/>
    <property type="molecule type" value="Genomic_DNA"/>
</dbReference>
<dbReference type="Proteomes" id="UP000237000">
    <property type="component" value="Unassembled WGS sequence"/>
</dbReference>
<sequence length="70" mass="8153">KSCLDWLIFQHTTIEQAGVFRFVINVPSALLHCQVAKGIWRSNVLRDKTDKLQDPNFIGKSIDLSRKRWN</sequence>
<gene>
    <name evidence="1" type="ORF">TorRG33x02_023350</name>
</gene>
<name>A0A2P5FUT5_TREOI</name>
<feature type="non-terminal residue" evidence="1">
    <location>
        <position position="1"/>
    </location>
</feature>
<evidence type="ECO:0000313" key="1">
    <source>
        <dbReference type="EMBL" id="POO01558.1"/>
    </source>
</evidence>
<comment type="caution">
    <text evidence="1">The sequence shown here is derived from an EMBL/GenBank/DDBJ whole genome shotgun (WGS) entry which is preliminary data.</text>
</comment>
<dbReference type="AlphaFoldDB" id="A0A2P5FUT5"/>
<keyword evidence="2" id="KW-1185">Reference proteome</keyword>
<reference evidence="2" key="1">
    <citation type="submission" date="2016-06" db="EMBL/GenBank/DDBJ databases">
        <title>Parallel loss of symbiosis genes in relatives of nitrogen-fixing non-legume Parasponia.</title>
        <authorList>
            <person name="Van Velzen R."/>
            <person name="Holmer R."/>
            <person name="Bu F."/>
            <person name="Rutten L."/>
            <person name="Van Zeijl A."/>
            <person name="Liu W."/>
            <person name="Santuari L."/>
            <person name="Cao Q."/>
            <person name="Sharma T."/>
            <person name="Shen D."/>
            <person name="Roswanjaya Y."/>
            <person name="Wardhani T."/>
            <person name="Kalhor M.S."/>
            <person name="Jansen J."/>
            <person name="Van den Hoogen J."/>
            <person name="Gungor B."/>
            <person name="Hartog M."/>
            <person name="Hontelez J."/>
            <person name="Verver J."/>
            <person name="Yang W.-C."/>
            <person name="Schijlen E."/>
            <person name="Repin R."/>
            <person name="Schilthuizen M."/>
            <person name="Schranz E."/>
            <person name="Heidstra R."/>
            <person name="Miyata K."/>
            <person name="Fedorova E."/>
            <person name="Kohlen W."/>
            <person name="Bisseling T."/>
            <person name="Smit S."/>
            <person name="Geurts R."/>
        </authorList>
    </citation>
    <scope>NUCLEOTIDE SEQUENCE [LARGE SCALE GENOMIC DNA]</scope>
    <source>
        <strain evidence="2">cv. RG33-2</strain>
    </source>
</reference>
<organism evidence="1 2">
    <name type="scientific">Trema orientale</name>
    <name type="common">Charcoal tree</name>
    <name type="synonym">Celtis orientalis</name>
    <dbReference type="NCBI Taxonomy" id="63057"/>
    <lineage>
        <taxon>Eukaryota</taxon>
        <taxon>Viridiplantae</taxon>
        <taxon>Streptophyta</taxon>
        <taxon>Embryophyta</taxon>
        <taxon>Tracheophyta</taxon>
        <taxon>Spermatophyta</taxon>
        <taxon>Magnoliopsida</taxon>
        <taxon>eudicotyledons</taxon>
        <taxon>Gunneridae</taxon>
        <taxon>Pentapetalae</taxon>
        <taxon>rosids</taxon>
        <taxon>fabids</taxon>
        <taxon>Rosales</taxon>
        <taxon>Cannabaceae</taxon>
        <taxon>Trema</taxon>
    </lineage>
</organism>
<evidence type="ECO:0000313" key="2">
    <source>
        <dbReference type="Proteomes" id="UP000237000"/>
    </source>
</evidence>
<accession>A0A2P5FUT5</accession>
<proteinExistence type="predicted"/>